<dbReference type="AlphaFoldDB" id="B0C705"/>
<dbReference type="STRING" id="329726.AM1_3859"/>
<organism evidence="1 2">
    <name type="scientific">Acaryochloris marina (strain MBIC 11017)</name>
    <dbReference type="NCBI Taxonomy" id="329726"/>
    <lineage>
        <taxon>Bacteria</taxon>
        <taxon>Bacillati</taxon>
        <taxon>Cyanobacteriota</taxon>
        <taxon>Cyanophyceae</taxon>
        <taxon>Acaryochloridales</taxon>
        <taxon>Acaryochloridaceae</taxon>
        <taxon>Acaryochloris</taxon>
    </lineage>
</organism>
<evidence type="ECO:0000313" key="1">
    <source>
        <dbReference type="EMBL" id="ABW28844.1"/>
    </source>
</evidence>
<dbReference type="Proteomes" id="UP000000268">
    <property type="component" value="Chromosome"/>
</dbReference>
<proteinExistence type="predicted"/>
<keyword evidence="2" id="KW-1185">Reference proteome</keyword>
<gene>
    <name evidence="1" type="ordered locus">AM1_3859</name>
</gene>
<sequence length="38" mass="4246">MFKRGGEGAGATGWLERHTIDNEEGCAVFRWSLALLHE</sequence>
<protein>
    <submittedName>
        <fullName evidence="1">Uncharacterized protein</fullName>
    </submittedName>
</protein>
<dbReference type="EMBL" id="CP000828">
    <property type="protein sequence ID" value="ABW28844.1"/>
    <property type="molecule type" value="Genomic_DNA"/>
</dbReference>
<dbReference type="HOGENOM" id="CLU_3323236_0_0_3"/>
<evidence type="ECO:0000313" key="2">
    <source>
        <dbReference type="Proteomes" id="UP000000268"/>
    </source>
</evidence>
<reference evidence="1 2" key="1">
    <citation type="journal article" date="2008" name="Proc. Natl. Acad. Sci. U.S.A.">
        <title>Niche adaptation and genome expansion in the chlorophyll d-producing cyanobacterium Acaryochloris marina.</title>
        <authorList>
            <person name="Swingley W.D."/>
            <person name="Chen M."/>
            <person name="Cheung P.C."/>
            <person name="Conrad A.L."/>
            <person name="Dejesa L.C."/>
            <person name="Hao J."/>
            <person name="Honchak B.M."/>
            <person name="Karbach L.E."/>
            <person name="Kurdoglu A."/>
            <person name="Lahiri S."/>
            <person name="Mastrian S.D."/>
            <person name="Miyashita H."/>
            <person name="Page L."/>
            <person name="Ramakrishna P."/>
            <person name="Satoh S."/>
            <person name="Sattley W.M."/>
            <person name="Shimada Y."/>
            <person name="Taylor H.L."/>
            <person name="Tomo T."/>
            <person name="Tsuchiya T."/>
            <person name="Wang Z.T."/>
            <person name="Raymond J."/>
            <person name="Mimuro M."/>
            <person name="Blankenship R.E."/>
            <person name="Touchman J.W."/>
        </authorList>
    </citation>
    <scope>NUCLEOTIDE SEQUENCE [LARGE SCALE GENOMIC DNA]</scope>
    <source>
        <strain evidence="2">MBIC 11017</strain>
    </source>
</reference>
<accession>B0C705</accession>
<dbReference type="KEGG" id="amr:AM1_3859"/>
<name>B0C705_ACAM1</name>